<reference evidence="2 3" key="1">
    <citation type="submission" date="2021-07" db="EMBL/GenBank/DDBJ databases">
        <title>Whole Genome Sequence of Nocardia Iowensis.</title>
        <authorList>
            <person name="Lamm A."/>
            <person name="Collins-Fairclough A.M."/>
            <person name="Bunk B."/>
            <person name="Sproer C."/>
        </authorList>
    </citation>
    <scope>NUCLEOTIDE SEQUENCE [LARGE SCALE GENOMIC DNA]</scope>
    <source>
        <strain evidence="2 3">NRRL 5646</strain>
    </source>
</reference>
<organism evidence="2 3">
    <name type="scientific">Nocardia iowensis</name>
    <dbReference type="NCBI Taxonomy" id="204891"/>
    <lineage>
        <taxon>Bacteria</taxon>
        <taxon>Bacillati</taxon>
        <taxon>Actinomycetota</taxon>
        <taxon>Actinomycetes</taxon>
        <taxon>Mycobacteriales</taxon>
        <taxon>Nocardiaceae</taxon>
        <taxon>Nocardia</taxon>
    </lineage>
</organism>
<feature type="compositionally biased region" description="Low complexity" evidence="1">
    <location>
        <begin position="321"/>
        <end position="331"/>
    </location>
</feature>
<name>A0ABX8S0H9_NOCIO</name>
<dbReference type="RefSeq" id="WP_218477206.1">
    <property type="nucleotide sequence ID" value="NZ_BAABJN010000015.1"/>
</dbReference>
<evidence type="ECO:0000313" key="2">
    <source>
        <dbReference type="EMBL" id="QXN94594.1"/>
    </source>
</evidence>
<feature type="region of interest" description="Disordered" evidence="1">
    <location>
        <begin position="312"/>
        <end position="331"/>
    </location>
</feature>
<protein>
    <submittedName>
        <fullName evidence="2">Uncharacterized protein</fullName>
    </submittedName>
</protein>
<keyword evidence="3" id="KW-1185">Reference proteome</keyword>
<sequence length="331" mass="35513">MSEDPVEAGGKAVREGFVQSMQTAAMVAGLFQRRAGDARSRTEFLQRMRIGENKEARSAFEHWLRVQEKLITVPQQIELTDARIAEVKQRTANAGELHKEQLRGTTARINRADKDLERRDKAGKLERKHKKALHKLDKEYKELQIEVRRRAAGLTDTLTDHGGKDGAGGVSAAAHAAARAGKGLSEENAEAADAFDRRFSEDTGVDPDDFIDATVVPDSEVPVEDVIDAEVVEGFDQATMTGQGSVASRVFVADVTGLTEALTVLTHLEHEFPRTGGDPAQPVADGIGFEAAVAEADPVHAGVSVDADAGLDFGFDPPSPSSAAPVPEFGP</sequence>
<evidence type="ECO:0000313" key="3">
    <source>
        <dbReference type="Proteomes" id="UP000694257"/>
    </source>
</evidence>
<proteinExistence type="predicted"/>
<dbReference type="EMBL" id="CP078145">
    <property type="protein sequence ID" value="QXN94594.1"/>
    <property type="molecule type" value="Genomic_DNA"/>
</dbReference>
<dbReference type="Proteomes" id="UP000694257">
    <property type="component" value="Chromosome"/>
</dbReference>
<accession>A0ABX8S0H9</accession>
<gene>
    <name evidence="2" type="ORF">KV110_17005</name>
</gene>
<evidence type="ECO:0000256" key="1">
    <source>
        <dbReference type="SAM" id="MobiDB-lite"/>
    </source>
</evidence>